<gene>
    <name evidence="1" type="ORF">ACFW6T_12535</name>
</gene>
<proteinExistence type="predicted"/>
<organism evidence="1 2">
    <name type="scientific">Kitasatospora phosalacinea</name>
    <dbReference type="NCBI Taxonomy" id="2065"/>
    <lineage>
        <taxon>Bacteria</taxon>
        <taxon>Bacillati</taxon>
        <taxon>Actinomycetota</taxon>
        <taxon>Actinomycetes</taxon>
        <taxon>Kitasatosporales</taxon>
        <taxon>Streptomycetaceae</taxon>
        <taxon>Kitasatospora</taxon>
    </lineage>
</organism>
<evidence type="ECO:0000313" key="2">
    <source>
        <dbReference type="Proteomes" id="UP001599542"/>
    </source>
</evidence>
<accession>A0ABW6GJB9</accession>
<dbReference type="RefSeq" id="WP_380329185.1">
    <property type="nucleotide sequence ID" value="NZ_JBHYPW010000055.1"/>
</dbReference>
<keyword evidence="2" id="KW-1185">Reference proteome</keyword>
<protein>
    <submittedName>
        <fullName evidence="1">Uncharacterized protein</fullName>
    </submittedName>
</protein>
<evidence type="ECO:0000313" key="1">
    <source>
        <dbReference type="EMBL" id="MFE1352806.1"/>
    </source>
</evidence>
<comment type="caution">
    <text evidence="1">The sequence shown here is derived from an EMBL/GenBank/DDBJ whole genome shotgun (WGS) entry which is preliminary data.</text>
</comment>
<reference evidence="1 2" key="1">
    <citation type="submission" date="2024-09" db="EMBL/GenBank/DDBJ databases">
        <title>The Natural Products Discovery Center: Release of the First 8490 Sequenced Strains for Exploring Actinobacteria Biosynthetic Diversity.</title>
        <authorList>
            <person name="Kalkreuter E."/>
            <person name="Kautsar S.A."/>
            <person name="Yang D."/>
            <person name="Bader C.D."/>
            <person name="Teijaro C.N."/>
            <person name="Fluegel L."/>
            <person name="Davis C.M."/>
            <person name="Simpson J.R."/>
            <person name="Lauterbach L."/>
            <person name="Steele A.D."/>
            <person name="Gui C."/>
            <person name="Meng S."/>
            <person name="Li G."/>
            <person name="Viehrig K."/>
            <person name="Ye F."/>
            <person name="Su P."/>
            <person name="Kiefer A.F."/>
            <person name="Nichols A."/>
            <person name="Cepeda A.J."/>
            <person name="Yan W."/>
            <person name="Fan B."/>
            <person name="Jiang Y."/>
            <person name="Adhikari A."/>
            <person name="Zheng C.-J."/>
            <person name="Schuster L."/>
            <person name="Cowan T.M."/>
            <person name="Smanski M.J."/>
            <person name="Chevrette M.G."/>
            <person name="De Carvalho L.P.S."/>
            <person name="Shen B."/>
        </authorList>
    </citation>
    <scope>NUCLEOTIDE SEQUENCE [LARGE SCALE GENOMIC DNA]</scope>
    <source>
        <strain evidence="1 2">NPDC058753</strain>
    </source>
</reference>
<name>A0ABW6GJB9_9ACTN</name>
<sequence>MPGQRKRKQRREAELRSRADRYRGWRWQLLHSTQDHDEFRSYLRGLRDDRSLPYDESRLRLDVLCGRLVHPTTYRVSVLVPPDEPVEGP</sequence>
<dbReference type="EMBL" id="JBHYPX010000020">
    <property type="protein sequence ID" value="MFE1352806.1"/>
    <property type="molecule type" value="Genomic_DNA"/>
</dbReference>
<dbReference type="Proteomes" id="UP001599542">
    <property type="component" value="Unassembled WGS sequence"/>
</dbReference>